<dbReference type="HOGENOM" id="CLU_1342044_0_0_14"/>
<reference evidence="1 2" key="1">
    <citation type="journal article" date="2011" name="J. Bacteriol.">
        <title>Complete genome sequence of Mycoplasma haemofelis, a hemotropic mycoplasma.</title>
        <authorList>
            <person name="Barker E.N."/>
            <person name="Helps C.R."/>
            <person name="Peters I.R."/>
            <person name="Darby A.C."/>
            <person name="Radford A.D."/>
            <person name="Tasker S."/>
        </authorList>
    </citation>
    <scope>NUCLEOTIDE SEQUENCE [LARGE SCALE GENOMIC DNA]</scope>
    <source>
        <strain evidence="1 2">Langford 1</strain>
    </source>
</reference>
<organism evidence="1 2">
    <name type="scientific">Mycoplasma haemofelis (strain Langford 1)</name>
    <name type="common">Haemobartonella felis</name>
    <dbReference type="NCBI Taxonomy" id="941640"/>
    <lineage>
        <taxon>Bacteria</taxon>
        <taxon>Bacillati</taxon>
        <taxon>Mycoplasmatota</taxon>
        <taxon>Mollicutes</taxon>
        <taxon>Mycoplasmataceae</taxon>
        <taxon>Mycoplasma</taxon>
    </lineage>
</organism>
<evidence type="ECO:0000313" key="2">
    <source>
        <dbReference type="Proteomes" id="UP000008637"/>
    </source>
</evidence>
<evidence type="ECO:0000313" key="1">
    <source>
        <dbReference type="EMBL" id="CBY92732.1"/>
    </source>
</evidence>
<dbReference type="Proteomes" id="UP000008637">
    <property type="component" value="Chromosome"/>
</dbReference>
<name>E8ZHW1_MYCHL</name>
<proteinExistence type="predicted"/>
<accession>E8ZHW1</accession>
<dbReference type="EMBL" id="FR773153">
    <property type="protein sequence ID" value="CBY92732.1"/>
    <property type="molecule type" value="Genomic_DNA"/>
</dbReference>
<gene>
    <name evidence="1" type="ordered locus">HF1_07240</name>
</gene>
<sequence length="202" mass="23446">MLGTKFMMATSGTTLSTCSAYHYICTRTGSIGDALEAEGFEFIFKIPNQDSKRTERFKKAFHDNREFIASSWKSLKKGSVELINFEDEGEGEVALMEWCKDAIKQPVRAHNSYLFIFASRWCTLSMEDKLTLEGYALKDEKDLDTWKIKLKVKDVKSITQETDEDKKARKVMDYCHMKKDRVYYKAKDGIYKNLKQFCLKTS</sequence>
<protein>
    <submittedName>
        <fullName evidence="1">Uncharacterized protein</fullName>
    </submittedName>
</protein>
<dbReference type="KEGG" id="mha:HF1_07240"/>
<keyword evidence="2" id="KW-1185">Reference proteome</keyword>
<dbReference type="AlphaFoldDB" id="E8ZHW1"/>